<dbReference type="Pfam" id="PF00903">
    <property type="entry name" value="Glyoxalase"/>
    <property type="match status" value="1"/>
</dbReference>
<dbReference type="PANTHER" id="PTHR36503">
    <property type="entry name" value="BLR2520 PROTEIN"/>
    <property type="match status" value="1"/>
</dbReference>
<dbReference type="InterPro" id="IPR004360">
    <property type="entry name" value="Glyas_Fos-R_dOase_dom"/>
</dbReference>
<comment type="caution">
    <text evidence="2">The sequence shown here is derived from an EMBL/GenBank/DDBJ whole genome shotgun (WGS) entry which is preliminary data.</text>
</comment>
<dbReference type="Proteomes" id="UP000635606">
    <property type="component" value="Unassembled WGS sequence"/>
</dbReference>
<dbReference type="Gene3D" id="3.10.180.10">
    <property type="entry name" value="2,3-Dihydroxybiphenyl 1,2-Dioxygenase, domain 1"/>
    <property type="match status" value="1"/>
</dbReference>
<dbReference type="PANTHER" id="PTHR36503:SF1">
    <property type="entry name" value="BLR2520 PROTEIN"/>
    <property type="match status" value="1"/>
</dbReference>
<reference evidence="2" key="1">
    <citation type="submission" date="2021-01" db="EMBL/GenBank/DDBJ databases">
        <title>Whole genome shotgun sequence of Virgisporangium ochraceum NBRC 16418.</title>
        <authorList>
            <person name="Komaki H."/>
            <person name="Tamura T."/>
        </authorList>
    </citation>
    <scope>NUCLEOTIDE SEQUENCE</scope>
    <source>
        <strain evidence="2">NBRC 16418</strain>
    </source>
</reference>
<sequence length="177" mass="18741">MHRHPAPIRSTDPRRLPAPAWIRSGIEKHGLPPAPTVSSVNRERQEPVMSLQVSVVMLGVANIDRAKKFYVEGLGCSLDQDYPGFARVTPGGGGSQLALYEWDAVAADAGVPAEGTGFRGFSLHYLTESRSEVDEVLGAAEAAGATVIKPAEAAQWGGYSGTFSDPDGHLWKVASAS</sequence>
<dbReference type="SUPFAM" id="SSF54593">
    <property type="entry name" value="Glyoxalase/Bleomycin resistance protein/Dihydroxybiphenyl dioxygenase"/>
    <property type="match status" value="1"/>
</dbReference>
<proteinExistence type="predicted"/>
<name>A0A8J4A670_9ACTN</name>
<dbReference type="AlphaFoldDB" id="A0A8J4A670"/>
<protein>
    <recommendedName>
        <fullName evidence="1">VOC domain-containing protein</fullName>
    </recommendedName>
</protein>
<keyword evidence="3" id="KW-1185">Reference proteome</keyword>
<dbReference type="EMBL" id="BOPH01000118">
    <property type="protein sequence ID" value="GIJ73566.1"/>
    <property type="molecule type" value="Genomic_DNA"/>
</dbReference>
<gene>
    <name evidence="2" type="ORF">Voc01_084830</name>
</gene>
<dbReference type="PROSITE" id="PS51819">
    <property type="entry name" value="VOC"/>
    <property type="match status" value="1"/>
</dbReference>
<organism evidence="2 3">
    <name type="scientific">Virgisporangium ochraceum</name>
    <dbReference type="NCBI Taxonomy" id="65505"/>
    <lineage>
        <taxon>Bacteria</taxon>
        <taxon>Bacillati</taxon>
        <taxon>Actinomycetota</taxon>
        <taxon>Actinomycetes</taxon>
        <taxon>Micromonosporales</taxon>
        <taxon>Micromonosporaceae</taxon>
        <taxon>Virgisporangium</taxon>
    </lineage>
</organism>
<evidence type="ECO:0000259" key="1">
    <source>
        <dbReference type="PROSITE" id="PS51819"/>
    </source>
</evidence>
<evidence type="ECO:0000313" key="2">
    <source>
        <dbReference type="EMBL" id="GIJ73566.1"/>
    </source>
</evidence>
<dbReference type="InterPro" id="IPR037523">
    <property type="entry name" value="VOC_core"/>
</dbReference>
<feature type="domain" description="VOC" evidence="1">
    <location>
        <begin position="52"/>
        <end position="176"/>
    </location>
</feature>
<accession>A0A8J4A670</accession>
<evidence type="ECO:0000313" key="3">
    <source>
        <dbReference type="Proteomes" id="UP000635606"/>
    </source>
</evidence>
<dbReference type="InterPro" id="IPR029068">
    <property type="entry name" value="Glyas_Bleomycin-R_OHBP_Dase"/>
</dbReference>